<evidence type="ECO:0000313" key="1">
    <source>
        <dbReference type="EMBL" id="ESV63738.1"/>
    </source>
</evidence>
<protein>
    <submittedName>
        <fullName evidence="1">Uncharacterized protein</fullName>
    </submittedName>
</protein>
<evidence type="ECO:0000313" key="2">
    <source>
        <dbReference type="Proteomes" id="UP000018502"/>
    </source>
</evidence>
<name>A0A829MH51_9MYCO</name>
<dbReference type="AlphaFoldDB" id="A0A829MH51"/>
<reference evidence="1 2" key="1">
    <citation type="journal article" date="2014" name="Emerg. Infect. Dis.">
        <title>High-level Relatedness among Mycobacterium abscessus subsp. massiliense Strains from Widely Separated Outbreaks.</title>
        <authorList>
            <person name="Tettelin H."/>
            <person name="Davidson R.M."/>
            <person name="Agrawal S."/>
            <person name="Aitken M.L."/>
            <person name="Shallom S."/>
            <person name="Hasan N.A."/>
            <person name="Strong M."/>
            <person name="Nogueira de Moura V.C."/>
            <person name="De Groote M.A."/>
            <person name="Duarte R.S."/>
            <person name="Hine E."/>
            <person name="Parankush S."/>
            <person name="Su Q."/>
            <person name="Daugherty S.C."/>
            <person name="Fraser C.M."/>
            <person name="Brown-Elliott B.A."/>
            <person name="Wallace R.J.Jr."/>
            <person name="Holland S.M."/>
            <person name="Sampaio E.P."/>
            <person name="Olivier K.N."/>
            <person name="Jackson M."/>
            <person name="Zelazny A.M."/>
        </authorList>
    </citation>
    <scope>NUCLEOTIDE SEQUENCE [LARGE SCALE GENOMIC DNA]</scope>
    <source>
        <strain evidence="1 2">MAB_091912_2446</strain>
    </source>
</reference>
<organism evidence="1 2">
    <name type="scientific">Mycobacteroides abscessus MAB_091912_2446</name>
    <dbReference type="NCBI Taxonomy" id="1335414"/>
    <lineage>
        <taxon>Bacteria</taxon>
        <taxon>Bacillati</taxon>
        <taxon>Actinomycetota</taxon>
        <taxon>Actinomycetes</taxon>
        <taxon>Mycobacteriales</taxon>
        <taxon>Mycobacteriaceae</taxon>
        <taxon>Mycobacteroides</taxon>
        <taxon>Mycobacteroides abscessus</taxon>
    </lineage>
</organism>
<proteinExistence type="predicted"/>
<gene>
    <name evidence="1" type="ORF">L833_1116</name>
</gene>
<dbReference type="EMBL" id="AYTF01000001">
    <property type="protein sequence ID" value="ESV63738.1"/>
    <property type="molecule type" value="Genomic_DNA"/>
</dbReference>
<sequence>MEEHMSDTPCMRSIIAGRAAILTFAITGSGFAICPIAAAAPSGEVALCFDGDVRVSAWQASQADARRDLIPGTLNMNATDGLAGPKQAYFHWRNLTTGAAGEAHGDGSGTAGASTFNVVTGPGQVEITTEYGGRSGFFWNDENLAQCTGTVTVV</sequence>
<dbReference type="Proteomes" id="UP000018502">
    <property type="component" value="Unassembled WGS sequence"/>
</dbReference>
<accession>A0A829MH51</accession>
<comment type="caution">
    <text evidence="1">The sequence shown here is derived from an EMBL/GenBank/DDBJ whole genome shotgun (WGS) entry which is preliminary data.</text>
</comment>